<gene>
    <name evidence="2" type="ORF">CA12_27850</name>
</gene>
<evidence type="ECO:0000256" key="1">
    <source>
        <dbReference type="SAM" id="MobiDB-lite"/>
    </source>
</evidence>
<dbReference type="EMBL" id="CP036265">
    <property type="protein sequence ID" value="QDT16679.1"/>
    <property type="molecule type" value="Genomic_DNA"/>
</dbReference>
<keyword evidence="3" id="KW-1185">Reference proteome</keyword>
<reference evidence="2 3" key="1">
    <citation type="submission" date="2019-02" db="EMBL/GenBank/DDBJ databases">
        <title>Deep-cultivation of Planctomycetes and their phenomic and genomic characterization uncovers novel biology.</title>
        <authorList>
            <person name="Wiegand S."/>
            <person name="Jogler M."/>
            <person name="Boedeker C."/>
            <person name="Pinto D."/>
            <person name="Vollmers J."/>
            <person name="Rivas-Marin E."/>
            <person name="Kohn T."/>
            <person name="Peeters S.H."/>
            <person name="Heuer A."/>
            <person name="Rast P."/>
            <person name="Oberbeckmann S."/>
            <person name="Bunk B."/>
            <person name="Jeske O."/>
            <person name="Meyerdierks A."/>
            <person name="Storesund J.E."/>
            <person name="Kallscheuer N."/>
            <person name="Luecker S."/>
            <person name="Lage O.M."/>
            <person name="Pohl T."/>
            <person name="Merkel B.J."/>
            <person name="Hornburger P."/>
            <person name="Mueller R.-W."/>
            <person name="Bruemmer F."/>
            <person name="Labrenz M."/>
            <person name="Spormann A.M."/>
            <person name="Op den Camp H."/>
            <person name="Overmann J."/>
            <person name="Amann R."/>
            <person name="Jetten M.S.M."/>
            <person name="Mascher T."/>
            <person name="Medema M.H."/>
            <person name="Devos D.P."/>
            <person name="Kaster A.-K."/>
            <person name="Ovreas L."/>
            <person name="Rohde M."/>
            <person name="Galperin M.Y."/>
            <person name="Jogler C."/>
        </authorList>
    </citation>
    <scope>NUCLEOTIDE SEQUENCE [LARGE SCALE GENOMIC DNA]</scope>
    <source>
        <strain evidence="2 3">CA12</strain>
    </source>
</reference>
<dbReference type="Proteomes" id="UP000318741">
    <property type="component" value="Chromosome"/>
</dbReference>
<dbReference type="RefSeq" id="WP_145359597.1">
    <property type="nucleotide sequence ID" value="NZ_CP036265.1"/>
</dbReference>
<proteinExistence type="predicted"/>
<sequence length="162" mass="16785">MIAVVNSDLTRRAATLALMLVTVGAGSPSFTHAHSAAGHPAIETTEGHKAHPGEEAHGHAPHGDDERSGHGSRHRHVALLGVLQVEVPATPEQPTAEQGDDPFTLLEKAPLPNADDDSATALKYAAAVLCPQTAAPTAEERRGRTHRPPAVGGAPRGAVLRV</sequence>
<protein>
    <submittedName>
        <fullName evidence="2">Uncharacterized protein</fullName>
    </submittedName>
</protein>
<dbReference type="KEGG" id="acaf:CA12_27850"/>
<feature type="compositionally biased region" description="Basic and acidic residues" evidence="1">
    <location>
        <begin position="45"/>
        <end position="69"/>
    </location>
</feature>
<name>A0A517PBC5_9PLAN</name>
<dbReference type="AlphaFoldDB" id="A0A517PBC5"/>
<feature type="region of interest" description="Disordered" evidence="1">
    <location>
        <begin position="44"/>
        <end position="109"/>
    </location>
</feature>
<organism evidence="2 3">
    <name type="scientific">Alienimonas californiensis</name>
    <dbReference type="NCBI Taxonomy" id="2527989"/>
    <lineage>
        <taxon>Bacteria</taxon>
        <taxon>Pseudomonadati</taxon>
        <taxon>Planctomycetota</taxon>
        <taxon>Planctomycetia</taxon>
        <taxon>Planctomycetales</taxon>
        <taxon>Planctomycetaceae</taxon>
        <taxon>Alienimonas</taxon>
    </lineage>
</organism>
<feature type="region of interest" description="Disordered" evidence="1">
    <location>
        <begin position="134"/>
        <end position="162"/>
    </location>
</feature>
<evidence type="ECO:0000313" key="3">
    <source>
        <dbReference type="Proteomes" id="UP000318741"/>
    </source>
</evidence>
<evidence type="ECO:0000313" key="2">
    <source>
        <dbReference type="EMBL" id="QDT16679.1"/>
    </source>
</evidence>
<accession>A0A517PBC5</accession>